<dbReference type="SMR" id="A0A6M4JLG3"/>
<dbReference type="RefSeq" id="WP_004399296.1">
    <property type="nucleotide sequence ID" value="NC_000964.3"/>
</dbReference>
<dbReference type="EMBL" id="CP052842">
    <property type="protein sequence ID" value="QJP88780.1"/>
    <property type="molecule type" value="Genomic_DNA"/>
</dbReference>
<sequence>MYRKIFDMVNGSEEQSKITDWLYKLMIEDENSLYKIDIKVSKRRISEQGDIYREEGEYIENADLQTLPIGTKSFVQNGCWKGEIVSNEKKHLYMPQIGEMREIKVGSTGLNIEIE</sequence>
<accession>A0A6M4JLG3</accession>
<dbReference type="AlphaFoldDB" id="A0A6M4JLG3"/>
<proteinExistence type="predicted"/>
<evidence type="ECO:0000313" key="1">
    <source>
        <dbReference type="EMBL" id="QJP88780.1"/>
    </source>
</evidence>
<organism evidence="1">
    <name type="scientific">Bacillus subtilis (strain 168)</name>
    <dbReference type="NCBI Taxonomy" id="224308"/>
    <lineage>
        <taxon>Bacteria</taxon>
        <taxon>Bacillati</taxon>
        <taxon>Bacillota</taxon>
        <taxon>Bacilli</taxon>
        <taxon>Bacillales</taxon>
        <taxon>Bacillaceae</taxon>
        <taxon>Bacillus</taxon>
    </lineage>
</organism>
<protein>
    <submittedName>
        <fullName evidence="1">Uncharacterized protein</fullName>
    </submittedName>
</protein>
<gene>
    <name evidence="1" type="ORF">HIR78_12445</name>
</gene>
<reference evidence="1" key="1">
    <citation type="submission" date="2020-04" db="EMBL/GenBank/DDBJ databases">
        <title>Phage recombination drives evolution of spore-forming Bacilli.</title>
        <authorList>
            <person name="Dragos A."/>
            <person name="Kovacs A.T."/>
        </authorList>
    </citation>
    <scope>NUCLEOTIDE SEQUENCE</scope>
    <source>
        <strain evidence="1">168</strain>
    </source>
</reference>
<name>A0A6M4JLG3_BACSU</name>
<dbReference type="OrthoDB" id="2894487at2"/>
<dbReference type="KEGG" id="bsu:BSU20530"/>